<dbReference type="InterPro" id="IPR049012">
    <property type="entry name" value="Mutator_transp_dom"/>
</dbReference>
<organism evidence="2 3">
    <name type="scientific">Nephila pilipes</name>
    <name type="common">Giant wood spider</name>
    <name type="synonym">Nephila maculata</name>
    <dbReference type="NCBI Taxonomy" id="299642"/>
    <lineage>
        <taxon>Eukaryota</taxon>
        <taxon>Metazoa</taxon>
        <taxon>Ecdysozoa</taxon>
        <taxon>Arthropoda</taxon>
        <taxon>Chelicerata</taxon>
        <taxon>Arachnida</taxon>
        <taxon>Araneae</taxon>
        <taxon>Araneomorphae</taxon>
        <taxon>Entelegynae</taxon>
        <taxon>Araneoidea</taxon>
        <taxon>Nephilidae</taxon>
        <taxon>Nephila</taxon>
    </lineage>
</organism>
<dbReference type="EMBL" id="BMAW01104236">
    <property type="protein sequence ID" value="GFT13348.1"/>
    <property type="molecule type" value="Genomic_DNA"/>
</dbReference>
<evidence type="ECO:0000313" key="2">
    <source>
        <dbReference type="EMBL" id="GFT13348.1"/>
    </source>
</evidence>
<keyword evidence="3" id="KW-1185">Reference proteome</keyword>
<proteinExistence type="predicted"/>
<evidence type="ECO:0000259" key="1">
    <source>
        <dbReference type="Pfam" id="PF20700"/>
    </source>
</evidence>
<sequence length="88" mass="9548">MNLPPPSTKFINTSLQGAKETCKVSMAKAVHMKQLMKMTDVAVEGSSQKRGFSSKNDVVTVTSVETGKVIDVEMLSKHCVCPSKINHP</sequence>
<feature type="domain" description="Mutator-like transposase" evidence="1">
    <location>
        <begin position="11"/>
        <end position="81"/>
    </location>
</feature>
<accession>A0A8X6NG96</accession>
<dbReference type="Pfam" id="PF20700">
    <property type="entry name" value="Mutator"/>
    <property type="match status" value="1"/>
</dbReference>
<comment type="caution">
    <text evidence="2">The sequence shown here is derived from an EMBL/GenBank/DDBJ whole genome shotgun (WGS) entry which is preliminary data.</text>
</comment>
<name>A0A8X6NG96_NEPPI</name>
<dbReference type="OrthoDB" id="6154036at2759"/>
<dbReference type="Proteomes" id="UP000887013">
    <property type="component" value="Unassembled WGS sequence"/>
</dbReference>
<reference evidence="2" key="1">
    <citation type="submission" date="2020-08" db="EMBL/GenBank/DDBJ databases">
        <title>Multicomponent nature underlies the extraordinary mechanical properties of spider dragline silk.</title>
        <authorList>
            <person name="Kono N."/>
            <person name="Nakamura H."/>
            <person name="Mori M."/>
            <person name="Yoshida Y."/>
            <person name="Ohtoshi R."/>
            <person name="Malay A.D."/>
            <person name="Moran D.A.P."/>
            <person name="Tomita M."/>
            <person name="Numata K."/>
            <person name="Arakawa K."/>
        </authorList>
    </citation>
    <scope>NUCLEOTIDE SEQUENCE</scope>
</reference>
<dbReference type="AlphaFoldDB" id="A0A8X6NG96"/>
<evidence type="ECO:0000313" key="3">
    <source>
        <dbReference type="Proteomes" id="UP000887013"/>
    </source>
</evidence>
<gene>
    <name evidence="2" type="ORF">NPIL_521301</name>
</gene>
<protein>
    <recommendedName>
        <fullName evidence="1">Mutator-like transposase domain-containing protein</fullName>
    </recommendedName>
</protein>